<evidence type="ECO:0000256" key="2">
    <source>
        <dbReference type="ARBA" id="ARBA00006044"/>
    </source>
</evidence>
<comment type="catalytic activity">
    <reaction evidence="1">
        <text>Hydrolysis of (1-&gt;4)-beta-D-glucosidic linkages in cellulose and cellotetraose, releasing cellobiose from the non-reducing ends of the chains.</text>
        <dbReference type="EC" id="3.2.1.91"/>
    </reaction>
</comment>
<organism evidence="10">
    <name type="scientific">Reticulitermes flavipes gut symbiont cell-2</name>
    <dbReference type="NCBI Taxonomy" id="332194"/>
    <lineage>
        <taxon>Eukaryota</taxon>
        <taxon>Metamonada</taxon>
        <taxon>Parabasalia</taxon>
    </lineage>
</organism>
<keyword evidence="8" id="KW-0326">Glycosidase</keyword>
<dbReference type="GO" id="GO:0016162">
    <property type="term" value="F:cellulose 1,4-beta-cellobiosidase activity"/>
    <property type="evidence" value="ECO:0007669"/>
    <property type="project" value="UniProtKB-EC"/>
</dbReference>
<evidence type="ECO:0000256" key="5">
    <source>
        <dbReference type="ARBA" id="ARBA00022801"/>
    </source>
</evidence>
<proteinExistence type="evidence at transcript level"/>
<evidence type="ECO:0000256" key="8">
    <source>
        <dbReference type="ARBA" id="ARBA00023295"/>
    </source>
</evidence>
<accession>Q462H0</accession>
<dbReference type="PRINTS" id="PR00734">
    <property type="entry name" value="GLHYDRLASE7"/>
</dbReference>
<dbReference type="PANTHER" id="PTHR33753:SF2">
    <property type="entry name" value="GLYCOSIDE HYDROLASE FAMILY 7 PROTEIN"/>
    <property type="match status" value="1"/>
</dbReference>
<dbReference type="PANTHER" id="PTHR33753">
    <property type="entry name" value="1,4-BETA-D-GLUCAN CELLOBIOHYDROLASE B"/>
    <property type="match status" value="1"/>
</dbReference>
<sequence length="328" mass="35739">MLTVLFLLSLGWCEKHPAFQWKKDGVTQNGFLVHDRHVGDNWYRDQKDGKSGALDLDYENDVGVTVSGGTLTQRLVSNYSWNNKTVVGSRLYIMTADEKKYEKFNLTGKEFTFTVNLAQIPCGVNAALYTVEMPADGIDATDQTQGAPYGYGYCDANCVDGGCCPEFDGIEATSKALVFTTHTCSGTGSGRGGYTGCDTSGCGYNPYRDDNNHSFWTSSVNLAQPVTIVTQFQTNGDVTRKYIQNGNPIDGGTLNQSRCSGKQNMTSTFSRGHVVVFSLWDSDGMSWLDGGNAGPCTSYNIKDVETRTPNLTVTWSDVKFGNIGSTTN</sequence>
<dbReference type="EC" id="3.2.1.91" evidence="3"/>
<evidence type="ECO:0000256" key="3">
    <source>
        <dbReference type="ARBA" id="ARBA00012561"/>
    </source>
</evidence>
<reference evidence="10" key="1">
    <citation type="journal article" date="2007" name="Gene">
        <title>Correlation of cellulase gene expression and cellulolytic activity throughout the gut of the termite Reticulitermes flavipes.</title>
        <authorList>
            <person name="Zhou X."/>
            <person name="Smith J.A."/>
            <person name="Oi F.M."/>
            <person name="Koehler P.G."/>
            <person name="Bennett G.W."/>
            <person name="Scharf M.E."/>
        </authorList>
    </citation>
    <scope>NUCLEOTIDE SEQUENCE</scope>
</reference>
<keyword evidence="7" id="KW-0119">Carbohydrate metabolism</keyword>
<dbReference type="CAZy" id="GH7">
    <property type="family name" value="Glycoside Hydrolase Family 7"/>
</dbReference>
<dbReference type="InterPro" id="IPR001722">
    <property type="entry name" value="Glyco_hydro_7"/>
</dbReference>
<dbReference type="GO" id="GO:0030245">
    <property type="term" value="P:cellulose catabolic process"/>
    <property type="evidence" value="ECO:0007669"/>
    <property type="project" value="UniProtKB-KW"/>
</dbReference>
<keyword evidence="9" id="KW-0624">Polysaccharide degradation</keyword>
<name>Q462H0_9EUKA</name>
<evidence type="ECO:0000256" key="9">
    <source>
        <dbReference type="ARBA" id="ARBA00023326"/>
    </source>
</evidence>
<evidence type="ECO:0000313" key="10">
    <source>
        <dbReference type="EMBL" id="AAY83390.3"/>
    </source>
</evidence>
<evidence type="ECO:0000256" key="6">
    <source>
        <dbReference type="ARBA" id="ARBA00023001"/>
    </source>
</evidence>
<dbReference type="EMBL" id="DQ014511">
    <property type="protein sequence ID" value="AAY83390.3"/>
    <property type="molecule type" value="mRNA"/>
</dbReference>
<evidence type="ECO:0000256" key="4">
    <source>
        <dbReference type="ARBA" id="ARBA00022729"/>
    </source>
</evidence>
<keyword evidence="6" id="KW-0136">Cellulose degradation</keyword>
<keyword evidence="4" id="KW-0732">Signal</keyword>
<reference evidence="10" key="2">
    <citation type="submission" date="2011-11" db="EMBL/GenBank/DDBJ databases">
        <authorList>
            <person name="Zhou X."/>
            <person name="Scharf M.E."/>
        </authorList>
    </citation>
    <scope>NUCLEOTIDE SEQUENCE</scope>
</reference>
<evidence type="ECO:0000256" key="7">
    <source>
        <dbReference type="ARBA" id="ARBA00023277"/>
    </source>
</evidence>
<dbReference type="Gene3D" id="2.70.100.10">
    <property type="entry name" value="Glycoside hydrolase, family 7, domain"/>
    <property type="match status" value="1"/>
</dbReference>
<keyword evidence="5" id="KW-0378">Hydrolase</keyword>
<dbReference type="AlphaFoldDB" id="Q462H0"/>
<dbReference type="InterPro" id="IPR013320">
    <property type="entry name" value="ConA-like_dom_sf"/>
</dbReference>
<protein>
    <recommendedName>
        <fullName evidence="3">cellulose 1,4-beta-cellobiosidase (non-reducing end)</fullName>
        <ecNumber evidence="3">3.2.1.91</ecNumber>
    </recommendedName>
</protein>
<dbReference type="InterPro" id="IPR037019">
    <property type="entry name" value="Glyco_hydro_7_sf"/>
</dbReference>
<dbReference type="Pfam" id="PF00840">
    <property type="entry name" value="Glyco_hydro_7"/>
    <property type="match status" value="3"/>
</dbReference>
<evidence type="ECO:0000256" key="1">
    <source>
        <dbReference type="ARBA" id="ARBA00001641"/>
    </source>
</evidence>
<dbReference type="SUPFAM" id="SSF49899">
    <property type="entry name" value="Concanavalin A-like lectins/glucanases"/>
    <property type="match status" value="1"/>
</dbReference>
<comment type="similarity">
    <text evidence="2">Belongs to the glycosyl hydrolase 7 (cellulase C) family.</text>
</comment>